<dbReference type="GO" id="GO:0016705">
    <property type="term" value="F:oxidoreductase activity, acting on paired donors, with incorporation or reduction of molecular oxygen"/>
    <property type="evidence" value="ECO:0007669"/>
    <property type="project" value="InterPro"/>
</dbReference>
<dbReference type="GO" id="GO:0005506">
    <property type="term" value="F:iron ion binding"/>
    <property type="evidence" value="ECO:0007669"/>
    <property type="project" value="InterPro"/>
</dbReference>
<evidence type="ECO:0000256" key="6">
    <source>
        <dbReference type="ARBA" id="ARBA00023004"/>
    </source>
</evidence>
<dbReference type="PRINTS" id="PR00385">
    <property type="entry name" value="P450"/>
</dbReference>
<dbReference type="SUPFAM" id="SSF48264">
    <property type="entry name" value="Cytochrome P450"/>
    <property type="match status" value="1"/>
</dbReference>
<dbReference type="GO" id="GO:0004497">
    <property type="term" value="F:monooxygenase activity"/>
    <property type="evidence" value="ECO:0007669"/>
    <property type="project" value="UniProtKB-KW"/>
</dbReference>
<sequence>MDILNTIIILFSTLLIPLLLILSFVALKIFVGKSINNPQYPPVKGTVFSLLIHIKDLYDYHAAIAAEHSTYRILAPAQSYIYTTEPRNIEHFLKTSFNKYSKGESSRENMADLFGRGILLADGEEWKHQRKLASSEFSTRILRDFGCSVFRKNAAKLVRVVSQFSDVEGRVFDMQGLLMRCTLDSIFKVGFGVELNCLEGSSEETTEFMKSFDALNALVLWRFLDPLWKLKRFLHIGSEAFLRREAKIVDDFVYQLIWKKRQLLALKGDSNNGKEDILSRFLRESEKDPEKMNDKYLRDIVLNFMIAGKDSTAGTLSWFFYMLCKNPLVQEKVAQEMRDVFGDRFDNSIDDFIENITDANLEQMHYLHAALSETLRLYPAVPVDGKCADVEDTLPDGFRVKKGDEVFYVSYAMGRMPYIWGEDAKDFRPERWLNNGVFQPQSPFKFVAFHAGPRICLGKDFAYRQMKIVSTALLRFYRFKLAEETKDLTYKTLLTLHIDGDLPLCAISRTIF</sequence>
<dbReference type="PANTHER" id="PTHR24296">
    <property type="entry name" value="CYTOCHROME P450"/>
    <property type="match status" value="1"/>
</dbReference>
<dbReference type="GO" id="GO:0020037">
    <property type="term" value="F:heme binding"/>
    <property type="evidence" value="ECO:0007669"/>
    <property type="project" value="InterPro"/>
</dbReference>
<organism evidence="11 12">
    <name type="scientific">Morus notabilis</name>
    <dbReference type="NCBI Taxonomy" id="981085"/>
    <lineage>
        <taxon>Eukaryota</taxon>
        <taxon>Viridiplantae</taxon>
        <taxon>Streptophyta</taxon>
        <taxon>Embryophyta</taxon>
        <taxon>Tracheophyta</taxon>
        <taxon>Spermatophyta</taxon>
        <taxon>Magnoliopsida</taxon>
        <taxon>eudicotyledons</taxon>
        <taxon>Gunneridae</taxon>
        <taxon>Pentapetalae</taxon>
        <taxon>rosids</taxon>
        <taxon>fabids</taxon>
        <taxon>Rosales</taxon>
        <taxon>Moraceae</taxon>
        <taxon>Moreae</taxon>
        <taxon>Morus</taxon>
    </lineage>
</organism>
<name>W9ST88_9ROSA</name>
<dbReference type="Proteomes" id="UP000030645">
    <property type="component" value="Unassembled WGS sequence"/>
</dbReference>
<evidence type="ECO:0000313" key="12">
    <source>
        <dbReference type="Proteomes" id="UP000030645"/>
    </source>
</evidence>
<keyword evidence="5 9" id="KW-0560">Oxidoreductase</keyword>
<evidence type="ECO:0000256" key="2">
    <source>
        <dbReference type="ARBA" id="ARBA00010617"/>
    </source>
</evidence>
<proteinExistence type="inferred from homology"/>
<evidence type="ECO:0000256" key="3">
    <source>
        <dbReference type="ARBA" id="ARBA00022617"/>
    </source>
</evidence>
<keyword evidence="7 9" id="KW-0503">Monooxygenase</keyword>
<dbReference type="Gene3D" id="1.10.630.10">
    <property type="entry name" value="Cytochrome P450"/>
    <property type="match status" value="1"/>
</dbReference>
<evidence type="ECO:0000256" key="1">
    <source>
        <dbReference type="ARBA" id="ARBA00001971"/>
    </source>
</evidence>
<evidence type="ECO:0000313" key="11">
    <source>
        <dbReference type="EMBL" id="EXC25396.1"/>
    </source>
</evidence>
<keyword evidence="3 8" id="KW-0349">Heme</keyword>
<dbReference type="Pfam" id="PF00067">
    <property type="entry name" value="p450"/>
    <property type="match status" value="1"/>
</dbReference>
<evidence type="ECO:0000256" key="8">
    <source>
        <dbReference type="PIRSR" id="PIRSR602401-1"/>
    </source>
</evidence>
<keyword evidence="6 8" id="KW-0408">Iron</keyword>
<dbReference type="KEGG" id="mnt:21399813"/>
<dbReference type="PROSITE" id="PS00086">
    <property type="entry name" value="CYTOCHROME_P450"/>
    <property type="match status" value="1"/>
</dbReference>
<feature type="binding site" description="axial binding residue" evidence="8">
    <location>
        <position position="456"/>
    </location>
    <ligand>
        <name>heme</name>
        <dbReference type="ChEBI" id="CHEBI:30413"/>
    </ligand>
    <ligandPart>
        <name>Fe</name>
        <dbReference type="ChEBI" id="CHEBI:18248"/>
    </ligandPart>
</feature>
<dbReference type="STRING" id="981085.W9ST88"/>
<accession>W9ST88</accession>
<protein>
    <submittedName>
        <fullName evidence="11">Cytochrome P450 704C1</fullName>
    </submittedName>
</protein>
<dbReference type="GO" id="GO:0006629">
    <property type="term" value="P:lipid metabolic process"/>
    <property type="evidence" value="ECO:0007669"/>
    <property type="project" value="UniProtKB-ARBA"/>
</dbReference>
<feature type="transmembrane region" description="Helical" evidence="10">
    <location>
        <begin position="7"/>
        <end position="31"/>
    </location>
</feature>
<evidence type="ECO:0000256" key="5">
    <source>
        <dbReference type="ARBA" id="ARBA00023002"/>
    </source>
</evidence>
<comment type="cofactor">
    <cofactor evidence="1 8">
        <name>heme</name>
        <dbReference type="ChEBI" id="CHEBI:30413"/>
    </cofactor>
</comment>
<dbReference type="CDD" id="cd11064">
    <property type="entry name" value="CYP86A"/>
    <property type="match status" value="1"/>
</dbReference>
<comment type="similarity">
    <text evidence="2 9">Belongs to the cytochrome P450 family.</text>
</comment>
<dbReference type="PRINTS" id="PR00463">
    <property type="entry name" value="EP450I"/>
</dbReference>
<gene>
    <name evidence="11" type="ORF">L484_016778</name>
</gene>
<dbReference type="InterPro" id="IPR017972">
    <property type="entry name" value="Cyt_P450_CS"/>
</dbReference>
<dbReference type="InterPro" id="IPR002401">
    <property type="entry name" value="Cyt_P450_E_grp-I"/>
</dbReference>
<evidence type="ECO:0000256" key="9">
    <source>
        <dbReference type="RuleBase" id="RU000461"/>
    </source>
</evidence>
<keyword evidence="12" id="KW-1185">Reference proteome</keyword>
<evidence type="ECO:0000256" key="10">
    <source>
        <dbReference type="SAM" id="Phobius"/>
    </source>
</evidence>
<dbReference type="AlphaFoldDB" id="W9ST88"/>
<keyword evidence="10" id="KW-1133">Transmembrane helix</keyword>
<dbReference type="InterPro" id="IPR036396">
    <property type="entry name" value="Cyt_P450_sf"/>
</dbReference>
<keyword evidence="4 8" id="KW-0479">Metal-binding</keyword>
<evidence type="ECO:0000256" key="4">
    <source>
        <dbReference type="ARBA" id="ARBA00022723"/>
    </source>
</evidence>
<dbReference type="eggNOG" id="KOG0157">
    <property type="taxonomic scope" value="Eukaryota"/>
</dbReference>
<dbReference type="EMBL" id="KE346069">
    <property type="protein sequence ID" value="EXC25396.1"/>
    <property type="molecule type" value="Genomic_DNA"/>
</dbReference>
<keyword evidence="10" id="KW-0472">Membrane</keyword>
<dbReference type="InterPro" id="IPR001128">
    <property type="entry name" value="Cyt_P450"/>
</dbReference>
<reference evidence="12" key="1">
    <citation type="submission" date="2013-01" db="EMBL/GenBank/DDBJ databases">
        <title>Draft Genome Sequence of a Mulberry Tree, Morus notabilis C.K. Schneid.</title>
        <authorList>
            <person name="He N."/>
            <person name="Zhao S."/>
        </authorList>
    </citation>
    <scope>NUCLEOTIDE SEQUENCE</scope>
</reference>
<keyword evidence="10" id="KW-0812">Transmembrane</keyword>
<dbReference type="OrthoDB" id="1470350at2759"/>
<evidence type="ECO:0000256" key="7">
    <source>
        <dbReference type="ARBA" id="ARBA00023033"/>
    </source>
</evidence>